<accession>A0A2S5Y4V7</accession>
<dbReference type="Pfam" id="PF03703">
    <property type="entry name" value="bPH_2"/>
    <property type="match status" value="1"/>
</dbReference>
<feature type="domain" description="YdbS-like PH" evidence="2">
    <location>
        <begin position="72"/>
        <end position="141"/>
    </location>
</feature>
<dbReference type="EMBL" id="PSWU01000013">
    <property type="protein sequence ID" value="PPI13788.1"/>
    <property type="molecule type" value="Genomic_DNA"/>
</dbReference>
<evidence type="ECO:0000313" key="4">
    <source>
        <dbReference type="Proteomes" id="UP000237966"/>
    </source>
</evidence>
<sequence>MARTVSDPAEREIARLTPRARATLAPVAGFLLLTWTGCYFAAQFELAVQRWIIGGGTVALAVLLCAPEVMRWASVRYRITSLRLRARRGLIAVRRAEVLFDPRMTVTVRRSLPQRLARCGDVHLILDGAVVFVLRDVPNPELVVAVLRRVIAAAPQPEWPRGR</sequence>
<keyword evidence="1" id="KW-0812">Transmembrane</keyword>
<reference evidence="3 4" key="1">
    <citation type="submission" date="2018-02" db="EMBL/GenBank/DDBJ databases">
        <title>Bacteriophage NCPPB3778 and a type I-E CRISPR drive the evolution of the US Biological Select Agent, Rathayibacter toxicus.</title>
        <authorList>
            <person name="Davis E.W.II."/>
            <person name="Tabima J.F."/>
            <person name="Weisberg A.J."/>
            <person name="Lopes L.D."/>
            <person name="Wiseman M.S."/>
            <person name="Wiseman M.S."/>
            <person name="Pupko T."/>
            <person name="Belcher M.S."/>
            <person name="Sechler A.J."/>
            <person name="Tancos M.A."/>
            <person name="Schroeder B.K."/>
            <person name="Murray T.D."/>
            <person name="Luster D.G."/>
            <person name="Schneider W.L."/>
            <person name="Rogers E."/>
            <person name="Andreote F.D."/>
            <person name="Grunwald N.J."/>
            <person name="Putnam M.L."/>
            <person name="Chang J.H."/>
        </authorList>
    </citation>
    <scope>NUCLEOTIDE SEQUENCE [LARGE SCALE GENOMIC DNA]</scope>
    <source>
        <strain evidence="3 4">FH99</strain>
    </source>
</reference>
<evidence type="ECO:0000313" key="3">
    <source>
        <dbReference type="EMBL" id="PPI13788.1"/>
    </source>
</evidence>
<protein>
    <recommendedName>
        <fullName evidence="2">YdbS-like PH domain-containing protein</fullName>
    </recommendedName>
</protein>
<dbReference type="InterPro" id="IPR005182">
    <property type="entry name" value="YdbS-like_PH"/>
</dbReference>
<dbReference type="Proteomes" id="UP000237966">
    <property type="component" value="Unassembled WGS sequence"/>
</dbReference>
<feature type="transmembrane region" description="Helical" evidence="1">
    <location>
        <begin position="21"/>
        <end position="42"/>
    </location>
</feature>
<feature type="transmembrane region" description="Helical" evidence="1">
    <location>
        <begin position="48"/>
        <end position="66"/>
    </location>
</feature>
<proteinExistence type="predicted"/>
<comment type="caution">
    <text evidence="3">The sequence shown here is derived from an EMBL/GenBank/DDBJ whole genome shotgun (WGS) entry which is preliminary data.</text>
</comment>
<dbReference type="AlphaFoldDB" id="A0A2S5Y4V7"/>
<gene>
    <name evidence="3" type="ORF">C5C51_08700</name>
</gene>
<keyword evidence="1" id="KW-0472">Membrane</keyword>
<evidence type="ECO:0000256" key="1">
    <source>
        <dbReference type="SAM" id="Phobius"/>
    </source>
</evidence>
<evidence type="ECO:0000259" key="2">
    <source>
        <dbReference type="Pfam" id="PF03703"/>
    </source>
</evidence>
<name>A0A2S5Y4V7_9MICO</name>
<keyword evidence="1" id="KW-1133">Transmembrane helix</keyword>
<organism evidence="3 4">
    <name type="scientific">Rathayibacter toxicus</name>
    <dbReference type="NCBI Taxonomy" id="145458"/>
    <lineage>
        <taxon>Bacteria</taxon>
        <taxon>Bacillati</taxon>
        <taxon>Actinomycetota</taxon>
        <taxon>Actinomycetes</taxon>
        <taxon>Micrococcales</taxon>
        <taxon>Microbacteriaceae</taxon>
        <taxon>Rathayibacter</taxon>
    </lineage>
</organism>
<dbReference type="OrthoDB" id="4990503at2"/>